<accession>A0A1E3VVY2</accession>
<keyword evidence="2" id="KW-0732">Signal</keyword>
<name>A0A1E3VVY2_9HYPH</name>
<evidence type="ECO:0000313" key="3">
    <source>
        <dbReference type="EMBL" id="ODR97106.1"/>
    </source>
</evidence>
<evidence type="ECO:0000256" key="1">
    <source>
        <dbReference type="SAM" id="MobiDB-lite"/>
    </source>
</evidence>
<organism evidence="3 4">
    <name type="scientific">Methyloceanibacter superfactus</name>
    <dbReference type="NCBI Taxonomy" id="1774969"/>
    <lineage>
        <taxon>Bacteria</taxon>
        <taxon>Pseudomonadati</taxon>
        <taxon>Pseudomonadota</taxon>
        <taxon>Alphaproteobacteria</taxon>
        <taxon>Hyphomicrobiales</taxon>
        <taxon>Hyphomicrobiaceae</taxon>
        <taxon>Methyloceanibacter</taxon>
    </lineage>
</organism>
<reference evidence="3 4" key="1">
    <citation type="journal article" date="2016" name="Environ. Microbiol.">
        <title>New Methyloceanibacter diversity from North Sea sediments includes methanotroph containing solely the soluble methane monooxygenase.</title>
        <authorList>
            <person name="Vekeman B."/>
            <person name="Kerckhof F.M."/>
            <person name="Cremers G."/>
            <person name="de Vos P."/>
            <person name="Vandamme P."/>
            <person name="Boon N."/>
            <person name="Op den Camp H.J."/>
            <person name="Heylen K."/>
        </authorList>
    </citation>
    <scope>NUCLEOTIDE SEQUENCE [LARGE SCALE GENOMIC DNA]</scope>
    <source>
        <strain evidence="3 4">R-67175</strain>
    </source>
</reference>
<evidence type="ECO:0000256" key="2">
    <source>
        <dbReference type="SAM" id="SignalP"/>
    </source>
</evidence>
<sequence>MGGAACAAVLTVLASAPVRAADSTPGVTAVAAEELDKRSKQAQEEQGEGKGMSDSAVRVLMTYAFSIIPEQSTDPDGKVITTDKSDPNKFLIPNDAARRVIRAATRTAYAEVCEIPELGRANFETMMKGEEARKTWTPEQLQMIRALHVFSVSYFTGNIKITAKEEPADPAGKDAGAAAEAGAGDAAAADDAESTTRIISAEAPNCPEAQKQKVTAAINAYVQGAQAKP</sequence>
<proteinExistence type="predicted"/>
<keyword evidence="4" id="KW-1185">Reference proteome</keyword>
<dbReference type="AlphaFoldDB" id="A0A1E3VVY2"/>
<feature type="region of interest" description="Disordered" evidence="1">
    <location>
        <begin position="166"/>
        <end position="206"/>
    </location>
</feature>
<protein>
    <submittedName>
        <fullName evidence="3">Uncharacterized protein</fullName>
    </submittedName>
</protein>
<comment type="caution">
    <text evidence="3">The sequence shown here is derived from an EMBL/GenBank/DDBJ whole genome shotgun (WGS) entry which is preliminary data.</text>
</comment>
<feature type="compositionally biased region" description="Low complexity" evidence="1">
    <location>
        <begin position="169"/>
        <end position="187"/>
    </location>
</feature>
<gene>
    <name evidence="3" type="ORF">AUC69_13480</name>
</gene>
<dbReference type="Proteomes" id="UP000094472">
    <property type="component" value="Unassembled WGS sequence"/>
</dbReference>
<feature type="chain" id="PRO_5009138703" evidence="2">
    <location>
        <begin position="21"/>
        <end position="229"/>
    </location>
</feature>
<feature type="compositionally biased region" description="Basic and acidic residues" evidence="1">
    <location>
        <begin position="34"/>
        <end position="43"/>
    </location>
</feature>
<evidence type="ECO:0000313" key="4">
    <source>
        <dbReference type="Proteomes" id="UP000094472"/>
    </source>
</evidence>
<dbReference type="EMBL" id="LPWF01000027">
    <property type="protein sequence ID" value="ODR97106.1"/>
    <property type="molecule type" value="Genomic_DNA"/>
</dbReference>
<feature type="region of interest" description="Disordered" evidence="1">
    <location>
        <begin position="34"/>
        <end position="53"/>
    </location>
</feature>
<feature type="signal peptide" evidence="2">
    <location>
        <begin position="1"/>
        <end position="20"/>
    </location>
</feature>